<evidence type="ECO:0000313" key="2">
    <source>
        <dbReference type="EMBL" id="KAA5542684.1"/>
    </source>
</evidence>
<evidence type="ECO:0000313" key="3">
    <source>
        <dbReference type="Proteomes" id="UP000324479"/>
    </source>
</evidence>
<proteinExistence type="predicted"/>
<feature type="compositionally biased region" description="Basic and acidic residues" evidence="1">
    <location>
        <begin position="26"/>
        <end position="38"/>
    </location>
</feature>
<dbReference type="AlphaFoldDB" id="A0A5M6D5A5"/>
<evidence type="ECO:0000256" key="1">
    <source>
        <dbReference type="SAM" id="MobiDB-lite"/>
    </source>
</evidence>
<keyword evidence="3" id="KW-1185">Reference proteome</keyword>
<gene>
    <name evidence="2" type="ORF">FYK55_14220</name>
</gene>
<protein>
    <submittedName>
        <fullName evidence="2">Uncharacterized protein</fullName>
    </submittedName>
</protein>
<sequence length="60" mass="6734">MPQLDDIIRLPDTEASSLPGYPGQDEQPKRKESHRGEAENCQSIQRVEPTEQDADAVNSR</sequence>
<name>A0A5M6D5A5_9BACT</name>
<reference evidence="2 3" key="1">
    <citation type="submission" date="2019-08" db="EMBL/GenBank/DDBJ databases">
        <authorList>
            <person name="Dhanesh K."/>
            <person name="Kumar G."/>
            <person name="Sasikala C."/>
            <person name="Venkata Ramana C."/>
        </authorList>
    </citation>
    <scope>NUCLEOTIDE SEQUENCE [LARGE SCALE GENOMIC DNA]</scope>
    <source>
        <strain evidence="2 3">JC645</strain>
    </source>
</reference>
<dbReference type="EMBL" id="VWOX01000007">
    <property type="protein sequence ID" value="KAA5542684.1"/>
    <property type="molecule type" value="Genomic_DNA"/>
</dbReference>
<feature type="compositionally biased region" description="Basic and acidic residues" evidence="1">
    <location>
        <begin position="1"/>
        <end position="12"/>
    </location>
</feature>
<dbReference type="RefSeq" id="WP_150077102.1">
    <property type="nucleotide sequence ID" value="NZ_VWOX01000007.1"/>
</dbReference>
<accession>A0A5M6D5A5</accession>
<comment type="caution">
    <text evidence="2">The sequence shown here is derived from an EMBL/GenBank/DDBJ whole genome shotgun (WGS) entry which is preliminary data.</text>
</comment>
<organism evidence="2 3">
    <name type="scientific">Roseiconus nitratireducens</name>
    <dbReference type="NCBI Taxonomy" id="2605748"/>
    <lineage>
        <taxon>Bacteria</taxon>
        <taxon>Pseudomonadati</taxon>
        <taxon>Planctomycetota</taxon>
        <taxon>Planctomycetia</taxon>
        <taxon>Pirellulales</taxon>
        <taxon>Pirellulaceae</taxon>
        <taxon>Roseiconus</taxon>
    </lineage>
</organism>
<feature type="region of interest" description="Disordered" evidence="1">
    <location>
        <begin position="1"/>
        <end position="60"/>
    </location>
</feature>
<dbReference type="Proteomes" id="UP000324479">
    <property type="component" value="Unassembled WGS sequence"/>
</dbReference>